<keyword evidence="7 8" id="KW-0275">Fatty acid biosynthesis</keyword>
<feature type="binding site" evidence="8">
    <location>
        <position position="58"/>
    </location>
    <ligand>
        <name>Mg(2+)</name>
        <dbReference type="ChEBI" id="CHEBI:18420"/>
    </ligand>
</feature>
<comment type="similarity">
    <text evidence="8">Belongs to the P-Pant transferase superfamily. AcpS family.</text>
</comment>
<dbReference type="SUPFAM" id="SSF56214">
    <property type="entry name" value="4'-phosphopantetheinyl transferase"/>
    <property type="match status" value="1"/>
</dbReference>
<proteinExistence type="inferred from homology"/>
<dbReference type="STRING" id="69896.S284_02280"/>
<dbReference type="EC" id="2.7.8.7" evidence="8"/>
<dbReference type="InterPro" id="IPR004568">
    <property type="entry name" value="Ppantetheine-prot_Trfase_dom"/>
</dbReference>
<dbReference type="InterPro" id="IPR037143">
    <property type="entry name" value="4-PPantetheinyl_Trfase_dom_sf"/>
</dbReference>
<evidence type="ECO:0000256" key="6">
    <source>
        <dbReference type="ARBA" id="ARBA00023098"/>
    </source>
</evidence>
<dbReference type="OrthoDB" id="389495at2"/>
<dbReference type="InterPro" id="IPR002582">
    <property type="entry name" value="ACPS"/>
</dbReference>
<name>A0A421NY82_9MOLU</name>
<comment type="caution">
    <text evidence="10">The sequence shown here is derived from an EMBL/GenBank/DDBJ whole genome shotgun (WGS) entry which is preliminary data.</text>
</comment>
<dbReference type="Pfam" id="PF01648">
    <property type="entry name" value="ACPS"/>
    <property type="match status" value="1"/>
</dbReference>
<dbReference type="Proteomes" id="UP000283896">
    <property type="component" value="Unassembled WGS sequence"/>
</dbReference>
<keyword evidence="11" id="KW-1185">Reference proteome</keyword>
<evidence type="ECO:0000313" key="10">
    <source>
        <dbReference type="EMBL" id="RMI88975.1"/>
    </source>
</evidence>
<dbReference type="EMBL" id="MPBG01000002">
    <property type="protein sequence ID" value="RMI88975.1"/>
    <property type="molecule type" value="Genomic_DNA"/>
</dbReference>
<gene>
    <name evidence="8 10" type="primary">acpS</name>
    <name evidence="10" type="ORF">PSSA1_v1c1830</name>
</gene>
<comment type="function">
    <text evidence="8">Transfers the 4'-phosphopantetheine moiety from coenzyme A to a Ser of acyl-carrier-protein.</text>
</comment>
<dbReference type="GO" id="GO:0006633">
    <property type="term" value="P:fatty acid biosynthetic process"/>
    <property type="evidence" value="ECO:0007669"/>
    <property type="project" value="UniProtKB-UniRule"/>
</dbReference>
<dbReference type="NCBIfam" id="TIGR00556">
    <property type="entry name" value="pantethn_trn"/>
    <property type="match status" value="1"/>
</dbReference>
<evidence type="ECO:0000256" key="3">
    <source>
        <dbReference type="ARBA" id="ARBA00022723"/>
    </source>
</evidence>
<reference evidence="11" key="1">
    <citation type="submission" date="2016-11" db="EMBL/GenBank/DDBJ databases">
        <title>Genome sequence of Candidatus Phytoplasma solani strain SA-1.</title>
        <authorList>
            <person name="Haryono M."/>
            <person name="Samarzija I."/>
            <person name="Seruga Music M."/>
            <person name="Hogenhout S."/>
            <person name="Kuo C.-H."/>
        </authorList>
    </citation>
    <scope>NUCLEOTIDE SEQUENCE [LARGE SCALE GENOMIC DNA]</scope>
    <source>
        <strain evidence="11">SA-1</strain>
    </source>
</reference>
<keyword evidence="4 8" id="KW-0276">Fatty acid metabolism</keyword>
<evidence type="ECO:0000259" key="9">
    <source>
        <dbReference type="Pfam" id="PF01648"/>
    </source>
</evidence>
<evidence type="ECO:0000256" key="4">
    <source>
        <dbReference type="ARBA" id="ARBA00022832"/>
    </source>
</evidence>
<feature type="binding site" evidence="8">
    <location>
        <position position="9"/>
    </location>
    <ligand>
        <name>Mg(2+)</name>
        <dbReference type="ChEBI" id="CHEBI:18420"/>
    </ligand>
</feature>
<evidence type="ECO:0000313" key="11">
    <source>
        <dbReference type="Proteomes" id="UP000283896"/>
    </source>
</evidence>
<evidence type="ECO:0000256" key="7">
    <source>
        <dbReference type="ARBA" id="ARBA00023160"/>
    </source>
</evidence>
<evidence type="ECO:0000256" key="5">
    <source>
        <dbReference type="ARBA" id="ARBA00022842"/>
    </source>
</evidence>
<dbReference type="GO" id="GO:0005737">
    <property type="term" value="C:cytoplasm"/>
    <property type="evidence" value="ECO:0007669"/>
    <property type="project" value="UniProtKB-SubCell"/>
</dbReference>
<keyword evidence="3 8" id="KW-0479">Metal-binding</keyword>
<feature type="domain" description="4'-phosphopantetheinyl transferase" evidence="9">
    <location>
        <begin position="6"/>
        <end position="116"/>
    </location>
</feature>
<dbReference type="InterPro" id="IPR008278">
    <property type="entry name" value="4-PPantetheinyl_Trfase_dom"/>
</dbReference>
<sequence length="125" mass="14331">MNIQNIGIDLVEIKKIQNIGIEKLAARVLSDQEKKVFQTFCHLERQLTFLAGRWAAKEALFKAFQTQAKLNYSKTNYCDWSILNDQNGVPYLADDRFKNQVLLSLSHTSNYAVAIVVVLLKEIKK</sequence>
<dbReference type="NCBIfam" id="TIGR00516">
    <property type="entry name" value="acpS"/>
    <property type="match status" value="1"/>
</dbReference>
<comment type="cofactor">
    <cofactor evidence="8">
        <name>Mg(2+)</name>
        <dbReference type="ChEBI" id="CHEBI:18420"/>
    </cofactor>
</comment>
<keyword evidence="5 8" id="KW-0460">Magnesium</keyword>
<keyword evidence="2 8" id="KW-0808">Transferase</keyword>
<keyword evidence="6 8" id="KW-0443">Lipid metabolism</keyword>
<comment type="subcellular location">
    <subcellularLocation>
        <location evidence="8">Cytoplasm</location>
    </subcellularLocation>
</comment>
<dbReference type="AlphaFoldDB" id="A0A421NY82"/>
<dbReference type="HAMAP" id="MF_00101">
    <property type="entry name" value="AcpS"/>
    <property type="match status" value="1"/>
</dbReference>
<evidence type="ECO:0000256" key="2">
    <source>
        <dbReference type="ARBA" id="ARBA00022679"/>
    </source>
</evidence>
<accession>A0A421NY82</accession>
<comment type="catalytic activity">
    <reaction evidence="8">
        <text>apo-[ACP] + CoA = holo-[ACP] + adenosine 3',5'-bisphosphate + H(+)</text>
        <dbReference type="Rhea" id="RHEA:12068"/>
        <dbReference type="Rhea" id="RHEA-COMP:9685"/>
        <dbReference type="Rhea" id="RHEA-COMP:9690"/>
        <dbReference type="ChEBI" id="CHEBI:15378"/>
        <dbReference type="ChEBI" id="CHEBI:29999"/>
        <dbReference type="ChEBI" id="CHEBI:57287"/>
        <dbReference type="ChEBI" id="CHEBI:58343"/>
        <dbReference type="ChEBI" id="CHEBI:64479"/>
        <dbReference type="EC" id="2.7.8.7"/>
    </reaction>
</comment>
<evidence type="ECO:0000256" key="8">
    <source>
        <dbReference type="HAMAP-Rule" id="MF_00101"/>
    </source>
</evidence>
<dbReference type="GO" id="GO:0008897">
    <property type="term" value="F:holo-[acyl-carrier-protein] synthase activity"/>
    <property type="evidence" value="ECO:0007669"/>
    <property type="project" value="UniProtKB-UniRule"/>
</dbReference>
<dbReference type="Gene3D" id="3.90.470.20">
    <property type="entry name" value="4'-phosphopantetheinyl transferase domain"/>
    <property type="match status" value="1"/>
</dbReference>
<evidence type="ECO:0000256" key="1">
    <source>
        <dbReference type="ARBA" id="ARBA00022516"/>
    </source>
</evidence>
<keyword evidence="1 8" id="KW-0444">Lipid biosynthesis</keyword>
<keyword evidence="8" id="KW-0963">Cytoplasm</keyword>
<organism evidence="10 11">
    <name type="scientific">Candidatus Phytoplasma solani</name>
    <dbReference type="NCBI Taxonomy" id="69896"/>
    <lineage>
        <taxon>Bacteria</taxon>
        <taxon>Bacillati</taxon>
        <taxon>Mycoplasmatota</taxon>
        <taxon>Mollicutes</taxon>
        <taxon>Acholeplasmatales</taxon>
        <taxon>Acholeplasmataceae</taxon>
        <taxon>Candidatus Phytoplasma</taxon>
        <taxon>16SrXII (Stolbur group)</taxon>
    </lineage>
</organism>
<dbReference type="GO" id="GO:0000287">
    <property type="term" value="F:magnesium ion binding"/>
    <property type="evidence" value="ECO:0007669"/>
    <property type="project" value="UniProtKB-UniRule"/>
</dbReference>
<dbReference type="RefSeq" id="WP_023161350.1">
    <property type="nucleotide sequence ID" value="NC_022588.1"/>
</dbReference>
<protein>
    <recommendedName>
        <fullName evidence="8">Holo-[acyl-carrier-protein] synthase</fullName>
        <shortName evidence="8">Holo-ACP synthase</shortName>
        <ecNumber evidence="8">2.7.8.7</ecNumber>
    </recommendedName>
    <alternativeName>
        <fullName evidence="8">4'-phosphopantetheinyl transferase AcpS</fullName>
    </alternativeName>
</protein>
<dbReference type="KEGG" id="psol:S284_02280"/>